<dbReference type="RefSeq" id="WP_071022361.1">
    <property type="nucleotide sequence ID" value="NZ_MLQM01000013.1"/>
</dbReference>
<feature type="domain" description="Cobalamin-independent methionine synthase MetE C-terminal/archaeal" evidence="1">
    <location>
        <begin position="4"/>
        <end position="328"/>
    </location>
</feature>
<dbReference type="CDD" id="cd03310">
    <property type="entry name" value="CIMS_like"/>
    <property type="match status" value="1"/>
</dbReference>
<dbReference type="GO" id="GO:0009086">
    <property type="term" value="P:methionine biosynthetic process"/>
    <property type="evidence" value="ECO:0007669"/>
    <property type="project" value="InterPro"/>
</dbReference>
<dbReference type="Pfam" id="PF01717">
    <property type="entry name" value="Meth_synt_2"/>
    <property type="match status" value="1"/>
</dbReference>
<name>A0A1S1NNP9_9MYCO</name>
<dbReference type="AlphaFoldDB" id="A0A1S1NNP9"/>
<dbReference type="InterPro" id="IPR038071">
    <property type="entry name" value="UROD/MetE-like_sf"/>
</dbReference>
<comment type="caution">
    <text evidence="2">The sequence shown here is derived from an EMBL/GenBank/DDBJ whole genome shotgun (WGS) entry which is preliminary data.</text>
</comment>
<dbReference type="Proteomes" id="UP000179734">
    <property type="component" value="Unassembled WGS sequence"/>
</dbReference>
<organism evidence="2 3">
    <name type="scientific">Mycobacterium talmoniae</name>
    <dbReference type="NCBI Taxonomy" id="1858794"/>
    <lineage>
        <taxon>Bacteria</taxon>
        <taxon>Bacillati</taxon>
        <taxon>Actinomycetota</taxon>
        <taxon>Actinomycetes</taxon>
        <taxon>Mycobacteriales</taxon>
        <taxon>Mycobacteriaceae</taxon>
        <taxon>Mycobacterium</taxon>
    </lineage>
</organism>
<dbReference type="Gene3D" id="3.20.20.210">
    <property type="match status" value="1"/>
</dbReference>
<dbReference type="EMBL" id="MLQM01000013">
    <property type="protein sequence ID" value="OHV05751.1"/>
    <property type="molecule type" value="Genomic_DNA"/>
</dbReference>
<dbReference type="InterPro" id="IPR002629">
    <property type="entry name" value="Met_Synth_C/arc"/>
</dbReference>
<accession>A0A1S1NNP9</accession>
<dbReference type="GO" id="GO:0008270">
    <property type="term" value="F:zinc ion binding"/>
    <property type="evidence" value="ECO:0007669"/>
    <property type="project" value="InterPro"/>
</dbReference>
<evidence type="ECO:0000259" key="1">
    <source>
        <dbReference type="Pfam" id="PF01717"/>
    </source>
</evidence>
<dbReference type="GO" id="GO:0003871">
    <property type="term" value="F:5-methyltetrahydropteroyltriglutamate-homocysteine S-methyltransferase activity"/>
    <property type="evidence" value="ECO:0007669"/>
    <property type="project" value="InterPro"/>
</dbReference>
<keyword evidence="3" id="KW-1185">Reference proteome</keyword>
<gene>
    <name evidence="2" type="ORF">BKN37_04720</name>
</gene>
<evidence type="ECO:0000313" key="3">
    <source>
        <dbReference type="Proteomes" id="UP000179734"/>
    </source>
</evidence>
<proteinExistence type="predicted"/>
<reference evidence="2 3" key="1">
    <citation type="submission" date="2016-10" db="EMBL/GenBank/DDBJ databases">
        <title>Genome sequence of Mycobacterium talmonii.</title>
        <authorList>
            <person name="Greninger A.L."/>
            <person name="Elliott B."/>
            <person name="Vasireddy S."/>
            <person name="Vasireddy R."/>
        </authorList>
    </citation>
    <scope>NUCLEOTIDE SEQUENCE [LARGE SCALE GENOMIC DNA]</scope>
    <source>
        <strain evidence="3">NE-TNMC-100812</strain>
    </source>
</reference>
<dbReference type="SUPFAM" id="SSF51726">
    <property type="entry name" value="UROD/MetE-like"/>
    <property type="match status" value="1"/>
</dbReference>
<sequence length="337" mass="34191">MSVFATATGIGSWPGTSPRQAAEIVVGELAGTLAHLVELPARGVGADLIGRAGALLIDVALDTVPRGYRITARPGKVTRRAKNLLDEDLDALEEAWETAGLRGSGRPVKVQAPGPLTLAAELELSNGHRAVTDPGALRDLAASLAEGIAEHRATLSRRLDTPVVVQFDEPSLPAAVAGRLAGVTALPPVPPVDAAVASGLLDGCVHAGGTDVLVHSCAPDLPWKLLQQSAVGAVAVDATSLRPADLDGIAEFVDSGRTVVLGVLATTAPARTPSVEQVAQAVAAVTDRIGFPRAVLADRIGLTPACGLAGATPGWARTAIELVCKAAEAIAADVDAV</sequence>
<evidence type="ECO:0000313" key="2">
    <source>
        <dbReference type="EMBL" id="OHV05751.1"/>
    </source>
</evidence>
<protein>
    <submittedName>
        <fullName evidence="2">Methionine synthase</fullName>
    </submittedName>
</protein>